<dbReference type="AlphaFoldDB" id="W1NBK2"/>
<accession>W1NBK2</accession>
<keyword evidence="1 2" id="KW-0238">DNA-binding</keyword>
<dbReference type="InterPro" id="IPR001647">
    <property type="entry name" value="HTH_TetR"/>
</dbReference>
<feature type="domain" description="HTH tetR-type" evidence="3">
    <location>
        <begin position="40"/>
        <end position="100"/>
    </location>
</feature>
<feature type="DNA-binding region" description="H-T-H motif" evidence="2">
    <location>
        <begin position="63"/>
        <end position="82"/>
    </location>
</feature>
<dbReference type="PROSITE" id="PS50977">
    <property type="entry name" value="HTH_TETR_2"/>
    <property type="match status" value="1"/>
</dbReference>
<keyword evidence="5" id="KW-1185">Reference proteome</keyword>
<evidence type="ECO:0000256" key="2">
    <source>
        <dbReference type="PROSITE-ProRule" id="PRU00335"/>
    </source>
</evidence>
<comment type="caution">
    <text evidence="4">The sequence shown here is derived from an EMBL/GenBank/DDBJ whole genome shotgun (WGS) entry which is preliminary data.</text>
</comment>
<dbReference type="InterPro" id="IPR009057">
    <property type="entry name" value="Homeodomain-like_sf"/>
</dbReference>
<dbReference type="Pfam" id="PF00440">
    <property type="entry name" value="TetR_N"/>
    <property type="match status" value="1"/>
</dbReference>
<dbReference type="GO" id="GO:0003700">
    <property type="term" value="F:DNA-binding transcription factor activity"/>
    <property type="evidence" value="ECO:0007669"/>
    <property type="project" value="TreeGrafter"/>
</dbReference>
<name>W1NBK2_9GAMM</name>
<dbReference type="SUPFAM" id="SSF46689">
    <property type="entry name" value="Homeodomain-like"/>
    <property type="match status" value="1"/>
</dbReference>
<dbReference type="Proteomes" id="UP000019113">
    <property type="component" value="Unassembled WGS sequence"/>
</dbReference>
<dbReference type="GO" id="GO:0000976">
    <property type="term" value="F:transcription cis-regulatory region binding"/>
    <property type="evidence" value="ECO:0007669"/>
    <property type="project" value="TreeGrafter"/>
</dbReference>
<dbReference type="Gene3D" id="1.10.357.10">
    <property type="entry name" value="Tetracycline Repressor, domain 2"/>
    <property type="match status" value="1"/>
</dbReference>
<dbReference type="KEGG" id="hhu:AR456_09910"/>
<reference evidence="4 5" key="1">
    <citation type="submission" date="2013-08" db="EMBL/GenBank/DDBJ databases">
        <title>draft genome of Halomonas huanghegensis, strain BJGMM-B45T.</title>
        <authorList>
            <person name="Miao C."/>
            <person name="Wan Y."/>
            <person name="Jin W."/>
        </authorList>
    </citation>
    <scope>NUCLEOTIDE SEQUENCE [LARGE SCALE GENOMIC DNA]</scope>
    <source>
        <strain evidence="4 5">BJGMM-B45</strain>
    </source>
</reference>
<dbReference type="InterPro" id="IPR050109">
    <property type="entry name" value="HTH-type_TetR-like_transc_reg"/>
</dbReference>
<proteinExistence type="predicted"/>
<sequence>MQEYVLISADTRADEHMNQQLSDPETRLEERARRKAAKRESKKTEIAVSTLDALKRIGYANTTMRDIAAHSGMSLGSLTYYFTDKAELITYCVRLYKSEFIGRIEDAVRIHHDTGKVLDSLAEELARSITDDLSTHRLWYDIRSQAMFDPAFRPVVAEIEDKLKETVGIALQAAGMQDEYFSQLGYAMLDGVFRLLLQNTSGDEQQHEQLVRQLRSALTGIVQMKSSSS</sequence>
<dbReference type="EMBL" id="AVBC01000014">
    <property type="protein sequence ID" value="ERL52937.1"/>
    <property type="molecule type" value="Genomic_DNA"/>
</dbReference>
<evidence type="ECO:0000259" key="3">
    <source>
        <dbReference type="PROSITE" id="PS50977"/>
    </source>
</evidence>
<evidence type="ECO:0000313" key="4">
    <source>
        <dbReference type="EMBL" id="ERL52937.1"/>
    </source>
</evidence>
<dbReference type="PATRIC" id="fig|1178482.3.peg.620"/>
<dbReference type="PANTHER" id="PTHR30055">
    <property type="entry name" value="HTH-TYPE TRANSCRIPTIONAL REGULATOR RUTR"/>
    <property type="match status" value="1"/>
</dbReference>
<organism evidence="4 5">
    <name type="scientific">Halomonas huangheensis</name>
    <dbReference type="NCBI Taxonomy" id="1178482"/>
    <lineage>
        <taxon>Bacteria</taxon>
        <taxon>Pseudomonadati</taxon>
        <taxon>Pseudomonadota</taxon>
        <taxon>Gammaproteobacteria</taxon>
        <taxon>Oceanospirillales</taxon>
        <taxon>Halomonadaceae</taxon>
        <taxon>Halomonas</taxon>
    </lineage>
</organism>
<evidence type="ECO:0000256" key="1">
    <source>
        <dbReference type="ARBA" id="ARBA00023125"/>
    </source>
</evidence>
<evidence type="ECO:0000313" key="5">
    <source>
        <dbReference type="Proteomes" id="UP000019113"/>
    </source>
</evidence>
<dbReference type="eggNOG" id="COG1309">
    <property type="taxonomic scope" value="Bacteria"/>
</dbReference>
<dbReference type="PANTHER" id="PTHR30055:SF226">
    <property type="entry name" value="HTH-TYPE TRANSCRIPTIONAL REGULATOR PKSA"/>
    <property type="match status" value="1"/>
</dbReference>
<dbReference type="STRING" id="1178482.AR456_09910"/>
<gene>
    <name evidence="4" type="ORF">BJB45_16790</name>
</gene>
<protein>
    <recommendedName>
        <fullName evidence="3">HTH tetR-type domain-containing protein</fullName>
    </recommendedName>
</protein>